<evidence type="ECO:0000313" key="2">
    <source>
        <dbReference type="EMBL" id="MEW9308188.1"/>
    </source>
</evidence>
<reference evidence="2 3" key="1">
    <citation type="submission" date="2024-07" db="EMBL/GenBank/DDBJ databases">
        <title>Description of Labrys sedimenti sp. nov., isolated from a diclofenac-degrading enrichment culture.</title>
        <authorList>
            <person name="Tancsics A."/>
            <person name="Csepanyi A."/>
        </authorList>
    </citation>
    <scope>NUCLEOTIDE SEQUENCE [LARGE SCALE GENOMIC DNA]</scope>
    <source>
        <strain evidence="2 3">LMG 23578</strain>
    </source>
</reference>
<comment type="caution">
    <text evidence="2">The sequence shown here is derived from an EMBL/GenBank/DDBJ whole genome shotgun (WGS) entry which is preliminary data.</text>
</comment>
<keyword evidence="3" id="KW-1185">Reference proteome</keyword>
<gene>
    <name evidence="2" type="ORF">ABXS05_21715</name>
</gene>
<dbReference type="RefSeq" id="WP_367625368.1">
    <property type="nucleotide sequence ID" value="NZ_JBFNQD010000008.1"/>
</dbReference>
<feature type="transmembrane region" description="Helical" evidence="1">
    <location>
        <begin position="12"/>
        <end position="30"/>
    </location>
</feature>
<sequence length="170" mass="19405">MKKRENTGHKCRFWCSVFLLTLGILIGFYVPDVFSLKYQEVSRTIIDLGITVTVIQHGEDRSIAVVDNDGNALDQKLMWDWGPDLRANLYRVDSKAIAVMDFGGTFRISADPLTMKDDTPSKDWKYLGTFLRLQRKLQFSPAGEADECMDILMDESPPTNGRENIYRQSC</sequence>
<dbReference type="Proteomes" id="UP001555786">
    <property type="component" value="Unassembled WGS sequence"/>
</dbReference>
<protein>
    <submittedName>
        <fullName evidence="2">Uncharacterized protein</fullName>
    </submittedName>
</protein>
<keyword evidence="1" id="KW-0472">Membrane</keyword>
<dbReference type="EMBL" id="JBFNQD010000008">
    <property type="protein sequence ID" value="MEW9308188.1"/>
    <property type="molecule type" value="Genomic_DNA"/>
</dbReference>
<proteinExistence type="predicted"/>
<evidence type="ECO:0000313" key="3">
    <source>
        <dbReference type="Proteomes" id="UP001555786"/>
    </source>
</evidence>
<name>A0ABV3PRW9_9HYPH</name>
<keyword evidence="1" id="KW-0812">Transmembrane</keyword>
<evidence type="ECO:0000256" key="1">
    <source>
        <dbReference type="SAM" id="Phobius"/>
    </source>
</evidence>
<keyword evidence="1" id="KW-1133">Transmembrane helix</keyword>
<accession>A0ABV3PRW9</accession>
<organism evidence="2 3">
    <name type="scientific">Labrys neptuniae</name>
    <dbReference type="NCBI Taxonomy" id="376174"/>
    <lineage>
        <taxon>Bacteria</taxon>
        <taxon>Pseudomonadati</taxon>
        <taxon>Pseudomonadota</taxon>
        <taxon>Alphaproteobacteria</taxon>
        <taxon>Hyphomicrobiales</taxon>
        <taxon>Xanthobacteraceae</taxon>
        <taxon>Labrys</taxon>
    </lineage>
</organism>